<dbReference type="InterPro" id="IPR045179">
    <property type="entry name" value="YgfZ/GcvT"/>
</dbReference>
<evidence type="ECO:0000313" key="3">
    <source>
        <dbReference type="EMBL" id="AOS47798.1"/>
    </source>
</evidence>
<sequence length="400" mass="41912">MASPTDPRTAPLPPAHQGGGAQDPVDGAWAAAPQHYGDPSGEQWALEGGRALVARPDLAVVDVSGEDRQTWLTSLSTQVVTGMAPGDSRELLVLSPEGRIEHWAGASDDGTTTHLIAEGMDAGALAGFLDSMRFALRVRVSVRDDLAVYASVRAGGNDAAAVGSLPGVEWTWEDPWPGVAPGGAAYYQGARHPGSRTPMMFHVVPRAMAGAFEGAWLEADGHRMAGMLAWEAMRVAAWRPRLGADTDARSIPPEVDWLRTAVHTDKGCYRGQETIARVVNLGRPPRRLAYLQLDGSRSELPEPGTRIEVGGRTVGVVTSVARHADEGPVALALLARTVGPEQVFDIDGVAAAQEVIVPVDGKCSASPASRPGAELGGRQIRRSDGGSGALRGMGSALGSR</sequence>
<evidence type="ECO:0000313" key="4">
    <source>
        <dbReference type="Proteomes" id="UP000095214"/>
    </source>
</evidence>
<dbReference type="EMBL" id="CP017298">
    <property type="protein sequence ID" value="AOS47798.1"/>
    <property type="molecule type" value="Genomic_DNA"/>
</dbReference>
<protein>
    <submittedName>
        <fullName evidence="3">Folate-binding protein</fullName>
    </submittedName>
</protein>
<dbReference type="NCBIfam" id="TIGR03317">
    <property type="entry name" value="ygfZ_signature"/>
    <property type="match status" value="1"/>
</dbReference>
<dbReference type="PANTHER" id="PTHR22602">
    <property type="entry name" value="TRANSFERASE CAF17, MITOCHONDRIAL-RELATED"/>
    <property type="match status" value="1"/>
</dbReference>
<dbReference type="PANTHER" id="PTHR22602:SF0">
    <property type="entry name" value="TRANSFERASE CAF17, MITOCHONDRIAL-RELATED"/>
    <property type="match status" value="1"/>
</dbReference>
<name>A0A1D8B3S8_9ACTO</name>
<dbReference type="InterPro" id="IPR017703">
    <property type="entry name" value="YgfZ/GCV_T_CS"/>
</dbReference>
<reference evidence="3 4" key="1">
    <citation type="submission" date="2016-09" db="EMBL/GenBank/DDBJ databases">
        <title>Complete genome sequence of Actinomyces hongkongensis HKU8.</title>
        <authorList>
            <person name="Gao Y.-X."/>
            <person name="Zhou Y.-Y."/>
            <person name="Xie Y."/>
            <person name="Wang M."/>
            <person name="Wang S.-J."/>
            <person name="Shen S.-G."/>
        </authorList>
    </citation>
    <scope>NUCLEOTIDE SEQUENCE [LARGE SCALE GENOMIC DNA]</scope>
    <source>
        <strain evidence="3 4">HKU8</strain>
    </source>
</reference>
<keyword evidence="4" id="KW-1185">Reference proteome</keyword>
<feature type="region of interest" description="Disordered" evidence="2">
    <location>
        <begin position="363"/>
        <end position="400"/>
    </location>
</feature>
<dbReference type="Gene3D" id="3.30.1360.120">
    <property type="entry name" value="Probable tRNA modification gtpase trme, domain 1"/>
    <property type="match status" value="1"/>
</dbReference>
<dbReference type="KEGG" id="phon:BH719_08045"/>
<feature type="region of interest" description="Disordered" evidence="2">
    <location>
        <begin position="1"/>
        <end position="41"/>
    </location>
</feature>
<evidence type="ECO:0000256" key="1">
    <source>
        <dbReference type="ARBA" id="ARBA00022946"/>
    </source>
</evidence>
<dbReference type="RefSeq" id="WP_009744333.1">
    <property type="nucleotide sequence ID" value="NZ_CP017298.1"/>
</dbReference>
<dbReference type="PIRSF" id="PIRSF006487">
    <property type="entry name" value="GcvT"/>
    <property type="match status" value="1"/>
</dbReference>
<proteinExistence type="predicted"/>
<dbReference type="GO" id="GO:0016226">
    <property type="term" value="P:iron-sulfur cluster assembly"/>
    <property type="evidence" value="ECO:0007669"/>
    <property type="project" value="TreeGrafter"/>
</dbReference>
<keyword evidence="1" id="KW-0809">Transit peptide</keyword>
<organism evidence="3 4">
    <name type="scientific">Pauljensenia hongkongensis</name>
    <dbReference type="NCBI Taxonomy" id="178339"/>
    <lineage>
        <taxon>Bacteria</taxon>
        <taxon>Bacillati</taxon>
        <taxon>Actinomycetota</taxon>
        <taxon>Actinomycetes</taxon>
        <taxon>Actinomycetales</taxon>
        <taxon>Actinomycetaceae</taxon>
        <taxon>Pauljensenia</taxon>
    </lineage>
</organism>
<dbReference type="SUPFAM" id="SSF103025">
    <property type="entry name" value="Folate-binding domain"/>
    <property type="match status" value="1"/>
</dbReference>
<dbReference type="STRING" id="178339.BH719_08045"/>
<accession>A0A1D8B3S8</accession>
<evidence type="ECO:0000256" key="2">
    <source>
        <dbReference type="SAM" id="MobiDB-lite"/>
    </source>
</evidence>
<dbReference type="InterPro" id="IPR027266">
    <property type="entry name" value="TrmE/GcvT-like"/>
</dbReference>
<dbReference type="Proteomes" id="UP000095214">
    <property type="component" value="Chromosome"/>
</dbReference>
<dbReference type="OrthoDB" id="9796287at2"/>
<dbReference type="AlphaFoldDB" id="A0A1D8B3S8"/>
<gene>
    <name evidence="3" type="ORF">BH719_08045</name>
</gene>